<organism evidence="2 3">
    <name type="scientific">Kribbella rubisoli</name>
    <dbReference type="NCBI Taxonomy" id="3075929"/>
    <lineage>
        <taxon>Bacteria</taxon>
        <taxon>Bacillati</taxon>
        <taxon>Actinomycetota</taxon>
        <taxon>Actinomycetes</taxon>
        <taxon>Propionibacteriales</taxon>
        <taxon>Kribbellaceae</taxon>
        <taxon>Kribbella</taxon>
    </lineage>
</organism>
<name>A0A4V2FX62_9ACTN</name>
<evidence type="ECO:0000313" key="2">
    <source>
        <dbReference type="EMBL" id="RZU12456.1"/>
    </source>
</evidence>
<feature type="domain" description="Helix-turn-helix" evidence="1">
    <location>
        <begin position="13"/>
        <end position="51"/>
    </location>
</feature>
<protein>
    <submittedName>
        <fullName evidence="2">Excisionase family DNA binding protein</fullName>
    </submittedName>
</protein>
<comment type="caution">
    <text evidence="2">The sequence shown here is derived from an EMBL/GenBank/DDBJ whole genome shotgun (WGS) entry which is preliminary data.</text>
</comment>
<dbReference type="AlphaFoldDB" id="A0A4V2FX62"/>
<reference evidence="2 3" key="1">
    <citation type="journal article" date="2015" name="Stand. Genomic Sci.">
        <title>Genomic Encyclopedia of Bacterial and Archaeal Type Strains, Phase III: the genomes of soil and plant-associated and newly described type strains.</title>
        <authorList>
            <person name="Whitman W.B."/>
            <person name="Woyke T."/>
            <person name="Klenk H.P."/>
            <person name="Zhou Y."/>
            <person name="Lilburn T.G."/>
            <person name="Beck B.J."/>
            <person name="De Vos P."/>
            <person name="Vandamme P."/>
            <person name="Eisen J.A."/>
            <person name="Garrity G."/>
            <person name="Hugenholtz P."/>
            <person name="Kyrpides N.C."/>
        </authorList>
    </citation>
    <scope>NUCLEOTIDE SEQUENCE [LARGE SCALE GENOMIC DNA]</scope>
    <source>
        <strain evidence="2 3">VKM Ac-2540</strain>
    </source>
</reference>
<dbReference type="SUPFAM" id="SSF46955">
    <property type="entry name" value="Putative DNA-binding domain"/>
    <property type="match status" value="1"/>
</dbReference>
<dbReference type="InterPro" id="IPR009061">
    <property type="entry name" value="DNA-bd_dom_put_sf"/>
</dbReference>
<proteinExistence type="predicted"/>
<keyword evidence="3" id="KW-1185">Reference proteome</keyword>
<dbReference type="RefSeq" id="WP_130447046.1">
    <property type="nucleotide sequence ID" value="NZ_SHKR01000014.1"/>
</dbReference>
<accession>A0A4V2FX62</accession>
<dbReference type="EMBL" id="SHKR01000014">
    <property type="protein sequence ID" value="RZU12456.1"/>
    <property type="molecule type" value="Genomic_DNA"/>
</dbReference>
<evidence type="ECO:0000259" key="1">
    <source>
        <dbReference type="Pfam" id="PF12728"/>
    </source>
</evidence>
<dbReference type="Pfam" id="PF12728">
    <property type="entry name" value="HTH_17"/>
    <property type="match status" value="1"/>
</dbReference>
<evidence type="ECO:0000313" key="3">
    <source>
        <dbReference type="Proteomes" id="UP000292027"/>
    </source>
</evidence>
<gene>
    <name evidence="2" type="ORF">EV645_5726</name>
</gene>
<dbReference type="InterPro" id="IPR041657">
    <property type="entry name" value="HTH_17"/>
</dbReference>
<dbReference type="Proteomes" id="UP000292027">
    <property type="component" value="Unassembled WGS sequence"/>
</dbReference>
<sequence>MESTDRNIDPEKLVTLKQIAAWYGVTEQTVRNWISANKLPAERIGPRVIRVKAGDALAMSHAIPTVGNLR</sequence>
<dbReference type="OrthoDB" id="4870800at2"/>